<protein>
    <submittedName>
        <fullName evidence="1">Uncharacterized protein</fullName>
    </submittedName>
</protein>
<sequence>MNEALFRISLIFPYSIYLHSNLAEFYTSVNYMFIGSSYTHTKKKKINTRG</sequence>
<reference evidence="1" key="2">
    <citation type="journal article" date="2015" name="Fish Shellfish Immunol.">
        <title>Early steps in the European eel (Anguilla anguilla)-Vibrio vulnificus interaction in the gills: Role of the RtxA13 toxin.</title>
        <authorList>
            <person name="Callol A."/>
            <person name="Pajuelo D."/>
            <person name="Ebbesson L."/>
            <person name="Teles M."/>
            <person name="MacKenzie S."/>
            <person name="Amaro C."/>
        </authorList>
    </citation>
    <scope>NUCLEOTIDE SEQUENCE</scope>
</reference>
<evidence type="ECO:0000313" key="1">
    <source>
        <dbReference type="EMBL" id="JAH24395.1"/>
    </source>
</evidence>
<dbReference type="AlphaFoldDB" id="A0A0E9R7F4"/>
<proteinExistence type="predicted"/>
<reference evidence="1" key="1">
    <citation type="submission" date="2014-11" db="EMBL/GenBank/DDBJ databases">
        <authorList>
            <person name="Amaro Gonzalez C."/>
        </authorList>
    </citation>
    <scope>NUCLEOTIDE SEQUENCE</scope>
</reference>
<dbReference type="EMBL" id="GBXM01084182">
    <property type="protein sequence ID" value="JAH24395.1"/>
    <property type="molecule type" value="Transcribed_RNA"/>
</dbReference>
<name>A0A0E9R7F4_ANGAN</name>
<organism evidence="1">
    <name type="scientific">Anguilla anguilla</name>
    <name type="common">European freshwater eel</name>
    <name type="synonym">Muraena anguilla</name>
    <dbReference type="NCBI Taxonomy" id="7936"/>
    <lineage>
        <taxon>Eukaryota</taxon>
        <taxon>Metazoa</taxon>
        <taxon>Chordata</taxon>
        <taxon>Craniata</taxon>
        <taxon>Vertebrata</taxon>
        <taxon>Euteleostomi</taxon>
        <taxon>Actinopterygii</taxon>
        <taxon>Neopterygii</taxon>
        <taxon>Teleostei</taxon>
        <taxon>Anguilliformes</taxon>
        <taxon>Anguillidae</taxon>
        <taxon>Anguilla</taxon>
    </lineage>
</organism>
<accession>A0A0E9R7F4</accession>